<protein>
    <submittedName>
        <fullName evidence="1">Uncharacterized protein</fullName>
    </submittedName>
</protein>
<proteinExistence type="predicted"/>
<sequence length="80" mass="9402">MWPHCCWCCGVIYKAETRPPQQGRGFREQPQHHTITIHHYIAPHTTAALLLRWGKTYNLSFRLVFNGTSRSELGNKHRRC</sequence>
<dbReference type="Proteomes" id="UP000324222">
    <property type="component" value="Unassembled WGS sequence"/>
</dbReference>
<name>A0A5B7FPU2_PORTR</name>
<keyword evidence="2" id="KW-1185">Reference proteome</keyword>
<reference evidence="1 2" key="1">
    <citation type="submission" date="2019-05" db="EMBL/GenBank/DDBJ databases">
        <title>Another draft genome of Portunus trituberculatus and its Hox gene families provides insights of decapod evolution.</title>
        <authorList>
            <person name="Jeong J.-H."/>
            <person name="Song I."/>
            <person name="Kim S."/>
            <person name="Choi T."/>
            <person name="Kim D."/>
            <person name="Ryu S."/>
            <person name="Kim W."/>
        </authorList>
    </citation>
    <scope>NUCLEOTIDE SEQUENCE [LARGE SCALE GENOMIC DNA]</scope>
    <source>
        <tissue evidence="1">Muscle</tissue>
    </source>
</reference>
<organism evidence="1 2">
    <name type="scientific">Portunus trituberculatus</name>
    <name type="common">Swimming crab</name>
    <name type="synonym">Neptunus trituberculatus</name>
    <dbReference type="NCBI Taxonomy" id="210409"/>
    <lineage>
        <taxon>Eukaryota</taxon>
        <taxon>Metazoa</taxon>
        <taxon>Ecdysozoa</taxon>
        <taxon>Arthropoda</taxon>
        <taxon>Crustacea</taxon>
        <taxon>Multicrustacea</taxon>
        <taxon>Malacostraca</taxon>
        <taxon>Eumalacostraca</taxon>
        <taxon>Eucarida</taxon>
        <taxon>Decapoda</taxon>
        <taxon>Pleocyemata</taxon>
        <taxon>Brachyura</taxon>
        <taxon>Eubrachyura</taxon>
        <taxon>Portunoidea</taxon>
        <taxon>Portunidae</taxon>
        <taxon>Portuninae</taxon>
        <taxon>Portunus</taxon>
    </lineage>
</organism>
<dbReference type="EMBL" id="VSRR010007706">
    <property type="protein sequence ID" value="MPC47377.1"/>
    <property type="molecule type" value="Genomic_DNA"/>
</dbReference>
<gene>
    <name evidence="1" type="ORF">E2C01_041121</name>
</gene>
<dbReference type="AlphaFoldDB" id="A0A5B7FPU2"/>
<evidence type="ECO:0000313" key="1">
    <source>
        <dbReference type="EMBL" id="MPC47377.1"/>
    </source>
</evidence>
<evidence type="ECO:0000313" key="2">
    <source>
        <dbReference type="Proteomes" id="UP000324222"/>
    </source>
</evidence>
<accession>A0A5B7FPU2</accession>
<comment type="caution">
    <text evidence="1">The sequence shown here is derived from an EMBL/GenBank/DDBJ whole genome shotgun (WGS) entry which is preliminary data.</text>
</comment>